<evidence type="ECO:0000256" key="3">
    <source>
        <dbReference type="ARBA" id="ARBA00023170"/>
    </source>
</evidence>
<evidence type="ECO:0000313" key="4">
    <source>
        <dbReference type="EMBL" id="PIO60173.1"/>
    </source>
</evidence>
<name>A0A2G9TQ79_TELCI</name>
<keyword evidence="2" id="KW-0804">Transcription</keyword>
<dbReference type="InterPro" id="IPR035500">
    <property type="entry name" value="NHR-like_dom_sf"/>
</dbReference>
<feature type="non-terminal residue" evidence="4">
    <location>
        <position position="142"/>
    </location>
</feature>
<dbReference type="Gene3D" id="1.10.565.10">
    <property type="entry name" value="Retinoid X Receptor"/>
    <property type="match status" value="1"/>
</dbReference>
<dbReference type="PANTHER" id="PTHR47630:SF1">
    <property type="entry name" value="NUCLEAR HORMONE RECEPTOR FAMILY MEMBER NHR-4"/>
    <property type="match status" value="1"/>
</dbReference>
<keyword evidence="1" id="KW-0805">Transcription regulation</keyword>
<keyword evidence="5" id="KW-1185">Reference proteome</keyword>
<dbReference type="PANTHER" id="PTHR47630">
    <property type="entry name" value="NUCLEAR HORMONE RECEPTOR FAMILY-RELATED-RELATED"/>
    <property type="match status" value="1"/>
</dbReference>
<accession>A0A2G9TQ79</accession>
<dbReference type="EMBL" id="KZ355998">
    <property type="protein sequence ID" value="PIO60173.1"/>
    <property type="molecule type" value="Genomic_DNA"/>
</dbReference>
<dbReference type="Proteomes" id="UP000230423">
    <property type="component" value="Unassembled WGS sequence"/>
</dbReference>
<reference evidence="4 5" key="1">
    <citation type="submission" date="2015-09" db="EMBL/GenBank/DDBJ databases">
        <title>Draft genome of the parasitic nematode Teladorsagia circumcincta isolate WARC Sus (inbred).</title>
        <authorList>
            <person name="Mitreva M."/>
        </authorList>
    </citation>
    <scope>NUCLEOTIDE SEQUENCE [LARGE SCALE GENOMIC DNA]</scope>
    <source>
        <strain evidence="4 5">S</strain>
    </source>
</reference>
<proteinExistence type="predicted"/>
<evidence type="ECO:0000256" key="1">
    <source>
        <dbReference type="ARBA" id="ARBA00023015"/>
    </source>
</evidence>
<evidence type="ECO:0000313" key="5">
    <source>
        <dbReference type="Proteomes" id="UP000230423"/>
    </source>
</evidence>
<dbReference type="AlphaFoldDB" id="A0A2G9TQ79"/>
<organism evidence="4 5">
    <name type="scientific">Teladorsagia circumcincta</name>
    <name type="common">Brown stomach worm</name>
    <name type="synonym">Ostertagia circumcincta</name>
    <dbReference type="NCBI Taxonomy" id="45464"/>
    <lineage>
        <taxon>Eukaryota</taxon>
        <taxon>Metazoa</taxon>
        <taxon>Ecdysozoa</taxon>
        <taxon>Nematoda</taxon>
        <taxon>Chromadorea</taxon>
        <taxon>Rhabditida</taxon>
        <taxon>Rhabditina</taxon>
        <taxon>Rhabditomorpha</taxon>
        <taxon>Strongyloidea</taxon>
        <taxon>Trichostrongylidae</taxon>
        <taxon>Teladorsagia</taxon>
    </lineage>
</organism>
<sequence length="142" mass="15766">MVSAVQNERDRNVKSGTTMPMAPLANGIFKRKKVRPQMNEQASQRSIESSEIIRAVQSKVKENVGARFVGLSHSYYSMKCGAPGLCFANGAFHPVEGGHPSIVDFYKQCMPRLMSYVIGPMRSMAMDDVEFVLLKAIVFFGE</sequence>
<keyword evidence="3" id="KW-0675">Receptor</keyword>
<evidence type="ECO:0000256" key="2">
    <source>
        <dbReference type="ARBA" id="ARBA00023163"/>
    </source>
</evidence>
<dbReference type="OrthoDB" id="5837785at2759"/>
<protein>
    <recommendedName>
        <fullName evidence="6">NR LBD domain-containing protein</fullName>
    </recommendedName>
</protein>
<dbReference type="SUPFAM" id="SSF48508">
    <property type="entry name" value="Nuclear receptor ligand-binding domain"/>
    <property type="match status" value="1"/>
</dbReference>
<gene>
    <name evidence="4" type="ORF">TELCIR_18336</name>
</gene>
<dbReference type="InterPro" id="IPR052499">
    <property type="entry name" value="C.elegans_NHRs"/>
</dbReference>
<evidence type="ECO:0008006" key="6">
    <source>
        <dbReference type="Google" id="ProtNLM"/>
    </source>
</evidence>